<dbReference type="EMBL" id="BRXS01000001">
    <property type="protein sequence ID" value="GLC24189.1"/>
    <property type="molecule type" value="Genomic_DNA"/>
</dbReference>
<reference evidence="2" key="1">
    <citation type="submission" date="2022-08" db="EMBL/GenBank/DDBJ databases">
        <title>Draft genome sequencing of Roseisolibacter agri AW1220.</title>
        <authorList>
            <person name="Tobiishi Y."/>
            <person name="Tonouchi A."/>
        </authorList>
    </citation>
    <scope>NUCLEOTIDE SEQUENCE</scope>
    <source>
        <strain evidence="2">AW1220</strain>
    </source>
</reference>
<sequence>MDFRMRPTVLAALVPALLAAPGALRAQPVQKSVGAPTAAAPVVLPGGWAMRLDREGASTAGLTFAAMGAGYHATTGPSGIFYDPSMTATGAYTAEATFTQTKAPAHAEAYGLIFGGTGLGGPQQSYMYFVVRGDGKYLVKHRAGSEVHTIQDWTAHPAIRPADAAGKATNALRVRVAADSVRLDVNGTQVVALPKMGTDGIVGVRVNHQLDVHIDGLKVTPGAK</sequence>
<evidence type="ECO:0000313" key="2">
    <source>
        <dbReference type="EMBL" id="GLC24189.1"/>
    </source>
</evidence>
<comment type="caution">
    <text evidence="2">The sequence shown here is derived from an EMBL/GenBank/DDBJ whole genome shotgun (WGS) entry which is preliminary data.</text>
</comment>
<dbReference type="Gene3D" id="2.60.120.560">
    <property type="entry name" value="Exo-inulinase, domain 1"/>
    <property type="match status" value="1"/>
</dbReference>
<name>A0AA37Q0L0_9BACT</name>
<evidence type="ECO:0000313" key="3">
    <source>
        <dbReference type="Proteomes" id="UP001161325"/>
    </source>
</evidence>
<organism evidence="2 3">
    <name type="scientific">Roseisolibacter agri</name>
    <dbReference type="NCBI Taxonomy" id="2014610"/>
    <lineage>
        <taxon>Bacteria</taxon>
        <taxon>Pseudomonadati</taxon>
        <taxon>Gemmatimonadota</taxon>
        <taxon>Gemmatimonadia</taxon>
        <taxon>Gemmatimonadales</taxon>
        <taxon>Gemmatimonadaceae</taxon>
        <taxon>Roseisolibacter</taxon>
    </lineage>
</organism>
<keyword evidence="3" id="KW-1185">Reference proteome</keyword>
<dbReference type="Proteomes" id="UP001161325">
    <property type="component" value="Unassembled WGS sequence"/>
</dbReference>
<feature type="chain" id="PRO_5041224845" description="3-keto-disaccharide hydrolase domain-containing protein" evidence="1">
    <location>
        <begin position="27"/>
        <end position="224"/>
    </location>
</feature>
<dbReference type="AlphaFoldDB" id="A0AA37Q0L0"/>
<proteinExistence type="predicted"/>
<evidence type="ECO:0008006" key="4">
    <source>
        <dbReference type="Google" id="ProtNLM"/>
    </source>
</evidence>
<protein>
    <recommendedName>
        <fullName evidence="4">3-keto-disaccharide hydrolase domain-containing protein</fullName>
    </recommendedName>
</protein>
<gene>
    <name evidence="2" type="ORF">rosag_07020</name>
</gene>
<evidence type="ECO:0000256" key="1">
    <source>
        <dbReference type="SAM" id="SignalP"/>
    </source>
</evidence>
<feature type="signal peptide" evidence="1">
    <location>
        <begin position="1"/>
        <end position="26"/>
    </location>
</feature>
<keyword evidence="1" id="KW-0732">Signal</keyword>
<dbReference type="RefSeq" id="WP_284348637.1">
    <property type="nucleotide sequence ID" value="NZ_BRXS01000001.1"/>
</dbReference>
<accession>A0AA37Q0L0</accession>